<evidence type="ECO:0000313" key="5">
    <source>
        <dbReference type="Proteomes" id="UP000276301"/>
    </source>
</evidence>
<dbReference type="InterPro" id="IPR006119">
    <property type="entry name" value="Resolv_N"/>
</dbReference>
<dbReference type="SMART" id="SM00857">
    <property type="entry name" value="Resolvase"/>
    <property type="match status" value="1"/>
</dbReference>
<dbReference type="InterPro" id="IPR011109">
    <property type="entry name" value="DNA_bind_recombinase_dom"/>
</dbReference>
<sequence>MSRRYAEKKDLETAAEWPTGIYLRLSREDGNDESYSIANQRRWLLDYIAGHEDLKLHKIYVDDGVSGTSEDERAGFRELLEDIYSGKINCVLVKDLSRPFRNSADQTRFLEETRVRYNVRFISTRLPFIDTYRHPETLNMLSIGFQGMMNENHCRETSLKVRDVFDVKRKKGQFIGAFAPYGYGKDPDDRNHLVIDPEAAEVVREIFRWYCKGLSKEGITRRLNGLGYPSPAEYKRRKGLKYQNPHDKYHSSLWTQRTVYEILRNQMYLGHMVQGKQKVRSYKVHERVSLPEDDWYVVKDTHEPVIDGETFRTVQRLLQKNTRTPPRQGELHLLSGFVFCADCQKTMHRKTSKELAYYCCRTNRQSKDGCTPHSIREQRLCGVILKAVQMQVDLADGLAGLVEEAGRASKPDCRQDRLQALLNQGAEELEKRKGYLKSLYTDMKDGLLSRTEYLDYKSSFESEVDALQKEISRLKEEGAVCEREPARDDSRLERFKRTRQLQTLDRDILAELVNKVYVHANGRVEIQFRFRDPYEQILGLEHGG</sequence>
<name>A0A498CJP5_9FIRM</name>
<gene>
    <name evidence="4" type="ORF">D4A47_13065</name>
</gene>
<accession>A0A498CJP5</accession>
<proteinExistence type="predicted"/>
<evidence type="ECO:0000259" key="2">
    <source>
        <dbReference type="PROSITE" id="PS51736"/>
    </source>
</evidence>
<dbReference type="Proteomes" id="UP000276301">
    <property type="component" value="Unassembled WGS sequence"/>
</dbReference>
<dbReference type="InterPro" id="IPR050639">
    <property type="entry name" value="SSR_resolvase"/>
</dbReference>
<dbReference type="EMBL" id="RCHT01000045">
    <property type="protein sequence ID" value="RLL07645.1"/>
    <property type="molecule type" value="Genomic_DNA"/>
</dbReference>
<organism evidence="4 5">
    <name type="scientific">Anaerotruncus massiliensis</name>
    <name type="common">ex Liu et al. 2021</name>
    <dbReference type="NCBI Taxonomy" id="2321404"/>
    <lineage>
        <taxon>Bacteria</taxon>
        <taxon>Bacillati</taxon>
        <taxon>Bacillota</taxon>
        <taxon>Clostridia</taxon>
        <taxon>Eubacteriales</taxon>
        <taxon>Oscillospiraceae</taxon>
        <taxon>Anaerotruncus</taxon>
    </lineage>
</organism>
<dbReference type="PANTHER" id="PTHR30461:SF23">
    <property type="entry name" value="DNA RECOMBINASE-RELATED"/>
    <property type="match status" value="1"/>
</dbReference>
<evidence type="ECO:0000313" key="4">
    <source>
        <dbReference type="EMBL" id="RLL07645.1"/>
    </source>
</evidence>
<evidence type="ECO:0000259" key="3">
    <source>
        <dbReference type="PROSITE" id="PS51737"/>
    </source>
</evidence>
<keyword evidence="1" id="KW-0175">Coiled coil</keyword>
<protein>
    <submittedName>
        <fullName evidence="4">Recombinase</fullName>
    </submittedName>
</protein>
<dbReference type="InterPro" id="IPR036162">
    <property type="entry name" value="Resolvase-like_N_sf"/>
</dbReference>
<dbReference type="Pfam" id="PF13408">
    <property type="entry name" value="Zn_ribbon_recom"/>
    <property type="match status" value="1"/>
</dbReference>
<dbReference type="GO" id="GO:0003677">
    <property type="term" value="F:DNA binding"/>
    <property type="evidence" value="ECO:0007669"/>
    <property type="project" value="InterPro"/>
</dbReference>
<comment type="caution">
    <text evidence="4">The sequence shown here is derived from an EMBL/GenBank/DDBJ whole genome shotgun (WGS) entry which is preliminary data.</text>
</comment>
<dbReference type="SUPFAM" id="SSF53041">
    <property type="entry name" value="Resolvase-like"/>
    <property type="match status" value="1"/>
</dbReference>
<dbReference type="InterPro" id="IPR038109">
    <property type="entry name" value="DNA_bind_recomb_sf"/>
</dbReference>
<dbReference type="InterPro" id="IPR025827">
    <property type="entry name" value="Zn_ribbon_recom_dom"/>
</dbReference>
<dbReference type="Pfam" id="PF00239">
    <property type="entry name" value="Resolvase"/>
    <property type="match status" value="1"/>
</dbReference>
<dbReference type="Pfam" id="PF07508">
    <property type="entry name" value="Recombinase"/>
    <property type="match status" value="1"/>
</dbReference>
<feature type="domain" description="Resolvase/invertase-type recombinase catalytic" evidence="2">
    <location>
        <begin position="18"/>
        <end position="172"/>
    </location>
</feature>
<dbReference type="Gene3D" id="3.40.50.1390">
    <property type="entry name" value="Resolvase, N-terminal catalytic domain"/>
    <property type="match status" value="1"/>
</dbReference>
<dbReference type="AlphaFoldDB" id="A0A498CJP5"/>
<dbReference type="PROSITE" id="PS51737">
    <property type="entry name" value="RECOMBINASE_DNA_BIND"/>
    <property type="match status" value="1"/>
</dbReference>
<evidence type="ECO:0000256" key="1">
    <source>
        <dbReference type="SAM" id="Coils"/>
    </source>
</evidence>
<feature type="domain" description="Recombinase" evidence="3">
    <location>
        <begin position="180"/>
        <end position="324"/>
    </location>
</feature>
<dbReference type="GO" id="GO:0000150">
    <property type="term" value="F:DNA strand exchange activity"/>
    <property type="evidence" value="ECO:0007669"/>
    <property type="project" value="InterPro"/>
</dbReference>
<keyword evidence="5" id="KW-1185">Reference proteome</keyword>
<dbReference type="PANTHER" id="PTHR30461">
    <property type="entry name" value="DNA-INVERTASE FROM LAMBDOID PROPHAGE"/>
    <property type="match status" value="1"/>
</dbReference>
<reference evidence="4 5" key="1">
    <citation type="submission" date="2018-10" db="EMBL/GenBank/DDBJ databases">
        <title>Anaerotruncus faecis sp. nov., isolated from human feces.</title>
        <authorList>
            <person name="Wang Y.-J."/>
        </authorList>
    </citation>
    <scope>NUCLEOTIDE SEQUENCE [LARGE SCALE GENOMIC DNA]</scope>
    <source>
        <strain evidence="4 5">22A2-44</strain>
    </source>
</reference>
<dbReference type="PROSITE" id="PS51736">
    <property type="entry name" value="RECOMBINASES_3"/>
    <property type="match status" value="1"/>
</dbReference>
<dbReference type="Gene3D" id="3.90.1750.20">
    <property type="entry name" value="Putative Large Serine Recombinase, Chain B, Domain 2"/>
    <property type="match status" value="1"/>
</dbReference>
<feature type="coiled-coil region" evidence="1">
    <location>
        <begin position="457"/>
        <end position="484"/>
    </location>
</feature>